<dbReference type="AlphaFoldDB" id="A0A1N7JED1"/>
<dbReference type="EMBL" id="FTOC01000005">
    <property type="protein sequence ID" value="SIS47659.1"/>
    <property type="molecule type" value="Genomic_DNA"/>
</dbReference>
<name>A0A1N7JED1_9BACI</name>
<evidence type="ECO:0000256" key="1">
    <source>
        <dbReference type="ARBA" id="ARBA00022448"/>
    </source>
</evidence>
<protein>
    <submittedName>
        <fullName evidence="4">ABC-2 type transport system ATP-binding protein</fullName>
    </submittedName>
</protein>
<evidence type="ECO:0000313" key="5">
    <source>
        <dbReference type="Proteomes" id="UP000187608"/>
    </source>
</evidence>
<dbReference type="GO" id="GO:0005524">
    <property type="term" value="F:ATP binding"/>
    <property type="evidence" value="ECO:0007669"/>
    <property type="project" value="UniProtKB-KW"/>
</dbReference>
<proteinExistence type="predicted"/>
<organism evidence="4 5">
    <name type="scientific">Salimicrobium flavidum</name>
    <dbReference type="NCBI Taxonomy" id="570947"/>
    <lineage>
        <taxon>Bacteria</taxon>
        <taxon>Bacillati</taxon>
        <taxon>Bacillota</taxon>
        <taxon>Bacilli</taxon>
        <taxon>Bacillales</taxon>
        <taxon>Bacillaceae</taxon>
        <taxon>Salimicrobium</taxon>
    </lineage>
</organism>
<evidence type="ECO:0000256" key="2">
    <source>
        <dbReference type="ARBA" id="ARBA00022741"/>
    </source>
</evidence>
<dbReference type="SUPFAM" id="SSF52540">
    <property type="entry name" value="P-loop containing nucleoside triphosphate hydrolases"/>
    <property type="match status" value="1"/>
</dbReference>
<keyword evidence="3 4" id="KW-0067">ATP-binding</keyword>
<dbReference type="STRING" id="570947.SAMN05421687_105127"/>
<keyword evidence="5" id="KW-1185">Reference proteome</keyword>
<accession>A0A1N7JED1</accession>
<dbReference type="PANTHER" id="PTHR42939:SF3">
    <property type="entry name" value="ABC TRANSPORTER ATP-BINDING COMPONENT"/>
    <property type="match status" value="1"/>
</dbReference>
<gene>
    <name evidence="4" type="ORF">SAMN05421687_105127</name>
</gene>
<keyword evidence="1" id="KW-0813">Transport</keyword>
<dbReference type="PANTHER" id="PTHR42939">
    <property type="entry name" value="ABC TRANSPORTER ATP-BINDING PROTEIN ALBC-RELATED"/>
    <property type="match status" value="1"/>
</dbReference>
<evidence type="ECO:0000313" key="4">
    <source>
        <dbReference type="EMBL" id="SIS47659.1"/>
    </source>
</evidence>
<dbReference type="InterPro" id="IPR051782">
    <property type="entry name" value="ABC_Transporter_VariousFunc"/>
</dbReference>
<dbReference type="Proteomes" id="UP000187608">
    <property type="component" value="Unassembled WGS sequence"/>
</dbReference>
<evidence type="ECO:0000256" key="3">
    <source>
        <dbReference type="ARBA" id="ARBA00022840"/>
    </source>
</evidence>
<dbReference type="Gene3D" id="3.40.50.300">
    <property type="entry name" value="P-loop containing nucleotide triphosphate hydrolases"/>
    <property type="match status" value="1"/>
</dbReference>
<sequence>MPHVSFSYEKDYSEETATVTSLIKTAEKYRPYFDLNYAEELMDRFNLPRKRPMKKLSKGMQSMVTVIIGLASRAPISIFDESYSGMDAPAREIFYEEIIKEYETHPRTFILSTHLVSEMDHLFEDVIFLHEGRIMIHESMESITEKAVFVHGRKENVLAWSNDKKVLDQKSFGPTLTALLLHAPSREERKQAEQSGLDISPASLQDLFIHMTKEENAHVE</sequence>
<dbReference type="InterPro" id="IPR027417">
    <property type="entry name" value="P-loop_NTPase"/>
</dbReference>
<reference evidence="5" key="1">
    <citation type="submission" date="2017-01" db="EMBL/GenBank/DDBJ databases">
        <authorList>
            <person name="Varghese N."/>
            <person name="Submissions S."/>
        </authorList>
    </citation>
    <scope>NUCLEOTIDE SEQUENCE [LARGE SCALE GENOMIC DNA]</scope>
    <source>
        <strain evidence="5">DSM 23127</strain>
    </source>
</reference>
<keyword evidence="2" id="KW-0547">Nucleotide-binding</keyword>